<evidence type="ECO:0000313" key="1">
    <source>
        <dbReference type="EMBL" id="KAJ3691315.1"/>
    </source>
</evidence>
<reference evidence="1 2" key="1">
    <citation type="journal article" date="2022" name="Cell">
        <title>Repeat-based holocentromeres influence genome architecture and karyotype evolution.</title>
        <authorList>
            <person name="Hofstatter P.G."/>
            <person name="Thangavel G."/>
            <person name="Lux T."/>
            <person name="Neumann P."/>
            <person name="Vondrak T."/>
            <person name="Novak P."/>
            <person name="Zhang M."/>
            <person name="Costa L."/>
            <person name="Castellani M."/>
            <person name="Scott A."/>
            <person name="Toegelov H."/>
            <person name="Fuchs J."/>
            <person name="Mata-Sucre Y."/>
            <person name="Dias Y."/>
            <person name="Vanzela A.L.L."/>
            <person name="Huettel B."/>
            <person name="Almeida C.C.S."/>
            <person name="Simkova H."/>
            <person name="Souza G."/>
            <person name="Pedrosa-Harand A."/>
            <person name="Macas J."/>
            <person name="Mayer K.F.X."/>
            <person name="Houben A."/>
            <person name="Marques A."/>
        </authorList>
    </citation>
    <scope>NUCLEOTIDE SEQUENCE [LARGE SCALE GENOMIC DNA]</scope>
    <source>
        <strain evidence="1">RhyTen1mFocal</strain>
    </source>
</reference>
<sequence length="278" mass="30286">MIPGFSHSISLQMSPRWRAPKTACHARSVSLPCRSHPVIANLQEQIEAIRSWAGSGDDSLAWIEAGLSQIDLLLSTVNDFLNLSQTQTVLRHATAPTECLLENFLYLVDSFGSLLTDLVTLKQHQFEVQSAIRRHDSALLASSLKSQKRIEKDLSHLAASLRTSTKSPSLMLASDASEVEIVGILKEATGATSAASMVLINRVAAMSAAASTAAASSALCTIRPFKKKISNVEKEMMIYVKFEELEECVGVVESASQRVLRSLMNSRVLLLNIQSNSF</sequence>
<dbReference type="PANTHER" id="PTHR33070:SF49">
    <property type="entry name" value="OS06G0725500 PROTEIN"/>
    <property type="match status" value="1"/>
</dbReference>
<dbReference type="AlphaFoldDB" id="A0AAD5ZD36"/>
<dbReference type="GO" id="GO:0048367">
    <property type="term" value="P:shoot system development"/>
    <property type="evidence" value="ECO:0007669"/>
    <property type="project" value="InterPro"/>
</dbReference>
<dbReference type="InterPro" id="IPR004320">
    <property type="entry name" value="BPS1_pln"/>
</dbReference>
<dbReference type="GO" id="GO:0048364">
    <property type="term" value="P:root development"/>
    <property type="evidence" value="ECO:0007669"/>
    <property type="project" value="InterPro"/>
</dbReference>
<dbReference type="Pfam" id="PF03087">
    <property type="entry name" value="BPS1"/>
    <property type="match status" value="1"/>
</dbReference>
<name>A0AAD5ZD36_9POAL</name>
<dbReference type="Proteomes" id="UP001210211">
    <property type="component" value="Unassembled WGS sequence"/>
</dbReference>
<keyword evidence="2" id="KW-1185">Reference proteome</keyword>
<dbReference type="EMBL" id="JAMRDG010000002">
    <property type="protein sequence ID" value="KAJ3691315.1"/>
    <property type="molecule type" value="Genomic_DNA"/>
</dbReference>
<dbReference type="PANTHER" id="PTHR33070">
    <property type="entry name" value="OS06G0725500 PROTEIN"/>
    <property type="match status" value="1"/>
</dbReference>
<evidence type="ECO:0000313" key="2">
    <source>
        <dbReference type="Proteomes" id="UP001210211"/>
    </source>
</evidence>
<gene>
    <name evidence="1" type="ORF">LUZ61_020479</name>
</gene>
<protein>
    <submittedName>
        <fullName evidence="1">Uncharacterized protein</fullName>
    </submittedName>
</protein>
<organism evidence="1 2">
    <name type="scientific">Rhynchospora tenuis</name>
    <dbReference type="NCBI Taxonomy" id="198213"/>
    <lineage>
        <taxon>Eukaryota</taxon>
        <taxon>Viridiplantae</taxon>
        <taxon>Streptophyta</taxon>
        <taxon>Embryophyta</taxon>
        <taxon>Tracheophyta</taxon>
        <taxon>Spermatophyta</taxon>
        <taxon>Magnoliopsida</taxon>
        <taxon>Liliopsida</taxon>
        <taxon>Poales</taxon>
        <taxon>Cyperaceae</taxon>
        <taxon>Cyperoideae</taxon>
        <taxon>Rhynchosporeae</taxon>
        <taxon>Rhynchospora</taxon>
    </lineage>
</organism>
<comment type="caution">
    <text evidence="1">The sequence shown here is derived from an EMBL/GenBank/DDBJ whole genome shotgun (WGS) entry which is preliminary data.</text>
</comment>
<accession>A0AAD5ZD36</accession>
<proteinExistence type="predicted"/>